<proteinExistence type="predicted"/>
<keyword evidence="3" id="KW-1185">Reference proteome</keyword>
<gene>
    <name evidence="2" type="ORF">M409DRAFT_25217</name>
</gene>
<organism evidence="2 3">
    <name type="scientific">Zasmidium cellare ATCC 36951</name>
    <dbReference type="NCBI Taxonomy" id="1080233"/>
    <lineage>
        <taxon>Eukaryota</taxon>
        <taxon>Fungi</taxon>
        <taxon>Dikarya</taxon>
        <taxon>Ascomycota</taxon>
        <taxon>Pezizomycotina</taxon>
        <taxon>Dothideomycetes</taxon>
        <taxon>Dothideomycetidae</taxon>
        <taxon>Mycosphaerellales</taxon>
        <taxon>Mycosphaerellaceae</taxon>
        <taxon>Zasmidium</taxon>
    </lineage>
</organism>
<feature type="domain" description="Thiaminase-2/PQQC" evidence="1">
    <location>
        <begin position="17"/>
        <end position="235"/>
    </location>
</feature>
<dbReference type="SUPFAM" id="SSF48613">
    <property type="entry name" value="Heme oxygenase-like"/>
    <property type="match status" value="1"/>
</dbReference>
<dbReference type="OrthoDB" id="37730at2759"/>
<protein>
    <recommendedName>
        <fullName evidence="1">Thiaminase-2/PQQC domain-containing protein</fullName>
    </recommendedName>
</protein>
<dbReference type="InterPro" id="IPR016084">
    <property type="entry name" value="Haem_Oase-like_multi-hlx"/>
</dbReference>
<dbReference type="Proteomes" id="UP000799537">
    <property type="component" value="Unassembled WGS sequence"/>
</dbReference>
<evidence type="ECO:0000259" key="1">
    <source>
        <dbReference type="Pfam" id="PF03070"/>
    </source>
</evidence>
<dbReference type="PANTHER" id="PTHR41813">
    <property type="entry name" value="REGULATOR PAB1642, PUTATIVE (AFU_ORTHOLOGUE AFUA_3G11955)-RELATED"/>
    <property type="match status" value="1"/>
</dbReference>
<dbReference type="Pfam" id="PF03070">
    <property type="entry name" value="TENA_THI-4"/>
    <property type="match status" value="1"/>
</dbReference>
<dbReference type="InterPro" id="IPR053261">
    <property type="entry name" value="Polyketide-peptide_reg"/>
</dbReference>
<sequence>MPSLTAYLVKMDEPGLQKATTHPFLSAAATSSLQPHKLKQWLAQDRLYALSYTNFIGSLLSQVSIPTGPDRETTIEWRIADALIDCLNNIRNEVKMFEEAAAAEGFLEEICSAEATVPARATRSYQDLFAGSLAQGRPLIVGLTVLWATEECYLRAWRHAWSKMDQSLRPKDRDVMQRVFVPNWSSPEFEAFVRRLGGLVNKMAIEWGVEEEGWVWKECEAAFRQVLWVEAEFWPNVDEDGHEVKEDQSGQSE</sequence>
<dbReference type="PANTHER" id="PTHR41813:SF2">
    <property type="entry name" value="REGULATOR PAB1642, PUTATIVE (AFU_ORTHOLOGUE AFUA_3G11955)-RELATED"/>
    <property type="match status" value="1"/>
</dbReference>
<name>A0A6A6CDT3_ZASCE</name>
<dbReference type="EMBL" id="ML993604">
    <property type="protein sequence ID" value="KAF2164338.1"/>
    <property type="molecule type" value="Genomic_DNA"/>
</dbReference>
<dbReference type="InterPro" id="IPR004305">
    <property type="entry name" value="Thiaminase-2/PQQC"/>
</dbReference>
<dbReference type="RefSeq" id="XP_033665227.1">
    <property type="nucleotide sequence ID" value="XM_033807593.1"/>
</dbReference>
<evidence type="ECO:0000313" key="2">
    <source>
        <dbReference type="EMBL" id="KAF2164338.1"/>
    </source>
</evidence>
<dbReference type="GO" id="GO:0006772">
    <property type="term" value="P:thiamine metabolic process"/>
    <property type="evidence" value="ECO:0007669"/>
    <property type="project" value="UniProtKB-ARBA"/>
</dbReference>
<dbReference type="AlphaFoldDB" id="A0A6A6CDT3"/>
<dbReference type="CDD" id="cd19357">
    <property type="entry name" value="TenA_E_At3g16990-like"/>
    <property type="match status" value="1"/>
</dbReference>
<reference evidence="2" key="1">
    <citation type="journal article" date="2020" name="Stud. Mycol.">
        <title>101 Dothideomycetes genomes: a test case for predicting lifestyles and emergence of pathogens.</title>
        <authorList>
            <person name="Haridas S."/>
            <person name="Albert R."/>
            <person name="Binder M."/>
            <person name="Bloem J."/>
            <person name="Labutti K."/>
            <person name="Salamov A."/>
            <person name="Andreopoulos B."/>
            <person name="Baker S."/>
            <person name="Barry K."/>
            <person name="Bills G."/>
            <person name="Bluhm B."/>
            <person name="Cannon C."/>
            <person name="Castanera R."/>
            <person name="Culley D."/>
            <person name="Daum C."/>
            <person name="Ezra D."/>
            <person name="Gonzalez J."/>
            <person name="Henrissat B."/>
            <person name="Kuo A."/>
            <person name="Liang C."/>
            <person name="Lipzen A."/>
            <person name="Lutzoni F."/>
            <person name="Magnuson J."/>
            <person name="Mondo S."/>
            <person name="Nolan M."/>
            <person name="Ohm R."/>
            <person name="Pangilinan J."/>
            <person name="Park H.-J."/>
            <person name="Ramirez L."/>
            <person name="Alfaro M."/>
            <person name="Sun H."/>
            <person name="Tritt A."/>
            <person name="Yoshinaga Y."/>
            <person name="Zwiers L.-H."/>
            <person name="Turgeon B."/>
            <person name="Goodwin S."/>
            <person name="Spatafora J."/>
            <person name="Crous P."/>
            <person name="Grigoriev I."/>
        </authorList>
    </citation>
    <scope>NUCLEOTIDE SEQUENCE</scope>
    <source>
        <strain evidence="2">ATCC 36951</strain>
    </source>
</reference>
<dbReference type="Gene3D" id="1.20.910.10">
    <property type="entry name" value="Heme oxygenase-like"/>
    <property type="match status" value="1"/>
</dbReference>
<evidence type="ECO:0000313" key="3">
    <source>
        <dbReference type="Proteomes" id="UP000799537"/>
    </source>
</evidence>
<accession>A0A6A6CDT3</accession>
<dbReference type="GeneID" id="54560865"/>